<evidence type="ECO:0000313" key="2">
    <source>
        <dbReference type="Proteomes" id="UP001174934"/>
    </source>
</evidence>
<dbReference type="EMBL" id="JAULSR010000002">
    <property type="protein sequence ID" value="KAK0628492.1"/>
    <property type="molecule type" value="Genomic_DNA"/>
</dbReference>
<keyword evidence="2" id="KW-1185">Reference proteome</keyword>
<name>A0AA40C7X4_9PEZI</name>
<accession>A0AA40C7X4</accession>
<dbReference type="Proteomes" id="UP001174934">
    <property type="component" value="Unassembled WGS sequence"/>
</dbReference>
<organism evidence="1 2">
    <name type="scientific">Bombardia bombarda</name>
    <dbReference type="NCBI Taxonomy" id="252184"/>
    <lineage>
        <taxon>Eukaryota</taxon>
        <taxon>Fungi</taxon>
        <taxon>Dikarya</taxon>
        <taxon>Ascomycota</taxon>
        <taxon>Pezizomycotina</taxon>
        <taxon>Sordariomycetes</taxon>
        <taxon>Sordariomycetidae</taxon>
        <taxon>Sordariales</taxon>
        <taxon>Lasiosphaeriaceae</taxon>
        <taxon>Bombardia</taxon>
    </lineage>
</organism>
<comment type="caution">
    <text evidence="1">The sequence shown here is derived from an EMBL/GenBank/DDBJ whole genome shotgun (WGS) entry which is preliminary data.</text>
</comment>
<evidence type="ECO:0000313" key="1">
    <source>
        <dbReference type="EMBL" id="KAK0628492.1"/>
    </source>
</evidence>
<sequence length="123" mass="14451">MPPPLPFHRHQSSLEGVIDFFTEPPLGTDQRTNAKRKFYHIVEYFEAANSSNSNHYSRPRLVHFTYDYALSEESRDNFLRAFFRAMALSIDGEEDIDFQDLRSPFFGFADYLLDNFFLPWKAG</sequence>
<proteinExistence type="predicted"/>
<dbReference type="AlphaFoldDB" id="A0AA40C7X4"/>
<reference evidence="1" key="1">
    <citation type="submission" date="2023-06" db="EMBL/GenBank/DDBJ databases">
        <title>Genome-scale phylogeny and comparative genomics of the fungal order Sordariales.</title>
        <authorList>
            <consortium name="Lawrence Berkeley National Laboratory"/>
            <person name="Hensen N."/>
            <person name="Bonometti L."/>
            <person name="Westerberg I."/>
            <person name="Brannstrom I.O."/>
            <person name="Guillou S."/>
            <person name="Cros-Aarteil S."/>
            <person name="Calhoun S."/>
            <person name="Haridas S."/>
            <person name="Kuo A."/>
            <person name="Mondo S."/>
            <person name="Pangilinan J."/>
            <person name="Riley R."/>
            <person name="LaButti K."/>
            <person name="Andreopoulos B."/>
            <person name="Lipzen A."/>
            <person name="Chen C."/>
            <person name="Yanf M."/>
            <person name="Daum C."/>
            <person name="Ng V."/>
            <person name="Clum A."/>
            <person name="Steindorff A."/>
            <person name="Ohm R."/>
            <person name="Martin F."/>
            <person name="Silar P."/>
            <person name="Natvig D."/>
            <person name="Lalanne C."/>
            <person name="Gautier V."/>
            <person name="Ament-velasquez S.L."/>
            <person name="Kruys A."/>
            <person name="Hutchinson M.I."/>
            <person name="Powell A.J."/>
            <person name="Barry K."/>
            <person name="Miller A.N."/>
            <person name="Grigoriev I.V."/>
            <person name="Debuchy R."/>
            <person name="Gladieux P."/>
            <person name="Thoren M.H."/>
            <person name="Johannesson H."/>
        </authorList>
    </citation>
    <scope>NUCLEOTIDE SEQUENCE</scope>
    <source>
        <strain evidence="1">SMH3391-2</strain>
    </source>
</reference>
<protein>
    <submittedName>
        <fullName evidence="1">Uncharacterized protein</fullName>
    </submittedName>
</protein>
<gene>
    <name evidence="1" type="ORF">B0T17DRAFT_652329</name>
</gene>